<proteinExistence type="predicted"/>
<dbReference type="Proteomes" id="UP000009022">
    <property type="component" value="Unassembled WGS sequence"/>
</dbReference>
<dbReference type="Pfam" id="PF13843">
    <property type="entry name" value="DDE_Tnp_1_7"/>
    <property type="match status" value="1"/>
</dbReference>
<evidence type="ECO:0000313" key="2">
    <source>
        <dbReference type="EMBL" id="EDV18451.1"/>
    </source>
</evidence>
<feature type="non-terminal residue" evidence="2">
    <location>
        <position position="1"/>
    </location>
</feature>
<dbReference type="InterPro" id="IPR029526">
    <property type="entry name" value="PGBD"/>
</dbReference>
<dbReference type="RefSeq" id="XP_002119063.1">
    <property type="nucleotide sequence ID" value="XM_002119027.1"/>
</dbReference>
<dbReference type="CTD" id="6760277"/>
<dbReference type="HOGENOM" id="CLU_1431424_0_0_1"/>
<keyword evidence="3" id="KW-1185">Reference proteome</keyword>
<dbReference type="PANTHER" id="PTHR46599:SF3">
    <property type="entry name" value="PIGGYBAC TRANSPOSABLE ELEMENT-DERIVED PROTEIN 4"/>
    <property type="match status" value="1"/>
</dbReference>
<accession>B3SFP4</accession>
<gene>
    <name evidence="2" type="ORF">TRIADDRAFT_63031</name>
</gene>
<protein>
    <recommendedName>
        <fullName evidence="1">PiggyBac transposable element-derived protein domain-containing protein</fullName>
    </recommendedName>
</protein>
<sequence>VYTGKEKKTPERGLGARVVRDLTWDLEGRNHNVYMDNFFSSTGLFLERRKKGVMCCGTTRQNRIGWPRGLRGKKVVRRRGQSKSLQCGSLLASVWFDKKQVRTQFQFRSQLVVQLISTYRGGRKWPFYSNMGEKHTKHYPVELPKRRRCRGCSKLGKTKTTLIGCDRCKIGLCLKCFKPYHLDLDGEPDV</sequence>
<dbReference type="KEGG" id="tad:TRIADDRAFT_63031"/>
<name>B3SFP4_TRIAD</name>
<dbReference type="EMBL" id="DS986510">
    <property type="protein sequence ID" value="EDV18451.1"/>
    <property type="molecule type" value="Genomic_DNA"/>
</dbReference>
<dbReference type="InParanoid" id="B3SFP4"/>
<dbReference type="GeneID" id="6760277"/>
<dbReference type="PhylomeDB" id="B3SFP4"/>
<feature type="domain" description="PiggyBac transposable element-derived protein" evidence="1">
    <location>
        <begin position="3"/>
        <end position="113"/>
    </location>
</feature>
<evidence type="ECO:0000313" key="3">
    <source>
        <dbReference type="Proteomes" id="UP000009022"/>
    </source>
</evidence>
<dbReference type="OMA" id="TRQNRIG"/>
<dbReference type="AlphaFoldDB" id="B3SFP4"/>
<organism evidence="2 3">
    <name type="scientific">Trichoplax adhaerens</name>
    <name type="common">Trichoplax reptans</name>
    <dbReference type="NCBI Taxonomy" id="10228"/>
    <lineage>
        <taxon>Eukaryota</taxon>
        <taxon>Metazoa</taxon>
        <taxon>Placozoa</taxon>
        <taxon>Uniplacotomia</taxon>
        <taxon>Trichoplacea</taxon>
        <taxon>Trichoplacidae</taxon>
        <taxon>Trichoplax</taxon>
    </lineage>
</organism>
<reference evidence="2 3" key="1">
    <citation type="journal article" date="2008" name="Nature">
        <title>The Trichoplax genome and the nature of placozoans.</title>
        <authorList>
            <person name="Srivastava M."/>
            <person name="Begovic E."/>
            <person name="Chapman J."/>
            <person name="Putnam N.H."/>
            <person name="Hellsten U."/>
            <person name="Kawashima T."/>
            <person name="Kuo A."/>
            <person name="Mitros T."/>
            <person name="Salamov A."/>
            <person name="Carpenter M.L."/>
            <person name="Signorovitch A.Y."/>
            <person name="Moreno M.A."/>
            <person name="Kamm K."/>
            <person name="Grimwood J."/>
            <person name="Schmutz J."/>
            <person name="Shapiro H."/>
            <person name="Grigoriev I.V."/>
            <person name="Buss L.W."/>
            <person name="Schierwater B."/>
            <person name="Dellaporta S.L."/>
            <person name="Rokhsar D.S."/>
        </authorList>
    </citation>
    <scope>NUCLEOTIDE SEQUENCE [LARGE SCALE GENOMIC DNA]</scope>
    <source>
        <strain evidence="2 3">Grell-BS-1999</strain>
    </source>
</reference>
<evidence type="ECO:0000259" key="1">
    <source>
        <dbReference type="Pfam" id="PF13843"/>
    </source>
</evidence>
<dbReference type="PANTHER" id="PTHR46599">
    <property type="entry name" value="PIGGYBAC TRANSPOSABLE ELEMENT-DERIVED PROTEIN 4"/>
    <property type="match status" value="1"/>
</dbReference>
<dbReference type="OrthoDB" id="8819525at2759"/>